<comment type="caution">
    <text evidence="9">The sequence shown here is derived from an EMBL/GenBank/DDBJ whole genome shotgun (WGS) entry which is preliminary data.</text>
</comment>
<sequence length="263" mass="29480">MDLLRITMQRSGIPVTVSEKSGVLELWLIQPDYEAHAMQVLNDFKTNPPPPETMQVRRQTGTLSSLWRMLAQQAGLFTFIVALTVLSVYVMQWFIAPEPTLRALLFTPGGAGPIDWGQPWRLFSPMLLHFSAMHLIFNLFWWWYLGGRIELQFGTYILVAVTFFTAVVSNYAQWAFSGPLFGGLSGVVYGLFGFAIVVAWRKPWSPLALPPALIVFMVGWLLLGFADVLFVNMANEAHLAGLLSGLLFGAIVRTLRLGRKASW</sequence>
<keyword evidence="9" id="KW-0645">Protease</keyword>
<feature type="transmembrane region" description="Helical" evidence="7">
    <location>
        <begin position="126"/>
        <end position="144"/>
    </location>
</feature>
<evidence type="ECO:0000256" key="3">
    <source>
        <dbReference type="ARBA" id="ARBA00022519"/>
    </source>
</evidence>
<dbReference type="OrthoDB" id="9778341at2"/>
<dbReference type="GO" id="GO:0016020">
    <property type="term" value="C:membrane"/>
    <property type="evidence" value="ECO:0007669"/>
    <property type="project" value="UniProtKB-SubCell"/>
</dbReference>
<feature type="transmembrane region" description="Helical" evidence="7">
    <location>
        <begin position="212"/>
        <end position="231"/>
    </location>
</feature>
<comment type="subcellular location">
    <subcellularLocation>
        <location evidence="1">Membrane</location>
        <topology evidence="1">Multi-pass membrane protein</topology>
    </subcellularLocation>
</comment>
<keyword evidence="6 7" id="KW-0472">Membrane</keyword>
<accession>A0A432WQD6</accession>
<dbReference type="Proteomes" id="UP000288405">
    <property type="component" value="Unassembled WGS sequence"/>
</dbReference>
<evidence type="ECO:0000256" key="6">
    <source>
        <dbReference type="ARBA" id="ARBA00023136"/>
    </source>
</evidence>
<feature type="transmembrane region" description="Helical" evidence="7">
    <location>
        <begin position="180"/>
        <end position="200"/>
    </location>
</feature>
<evidence type="ECO:0000259" key="8">
    <source>
        <dbReference type="Pfam" id="PF01694"/>
    </source>
</evidence>
<evidence type="ECO:0000313" key="9">
    <source>
        <dbReference type="EMBL" id="RUO35887.1"/>
    </source>
</evidence>
<keyword evidence="2" id="KW-1003">Cell membrane</keyword>
<feature type="transmembrane region" description="Helical" evidence="7">
    <location>
        <begin position="237"/>
        <end position="255"/>
    </location>
</feature>
<feature type="transmembrane region" description="Helical" evidence="7">
    <location>
        <begin position="74"/>
        <end position="95"/>
    </location>
</feature>
<keyword evidence="10" id="KW-1185">Reference proteome</keyword>
<evidence type="ECO:0000256" key="7">
    <source>
        <dbReference type="SAM" id="Phobius"/>
    </source>
</evidence>
<reference evidence="9 10" key="1">
    <citation type="journal article" date="2011" name="Front. Microbiol.">
        <title>Genomic signatures of strain selection and enhancement in Bacillus atrophaeus var. globigii, a historical biowarfare simulant.</title>
        <authorList>
            <person name="Gibbons H.S."/>
            <person name="Broomall S.M."/>
            <person name="McNew L.A."/>
            <person name="Daligault H."/>
            <person name="Chapman C."/>
            <person name="Bruce D."/>
            <person name="Karavis M."/>
            <person name="Krepps M."/>
            <person name="McGregor P.A."/>
            <person name="Hong C."/>
            <person name="Park K.H."/>
            <person name="Akmal A."/>
            <person name="Feldman A."/>
            <person name="Lin J.S."/>
            <person name="Chang W.E."/>
            <person name="Higgs B.W."/>
            <person name="Demirev P."/>
            <person name="Lindquist J."/>
            <person name="Liem A."/>
            <person name="Fochler E."/>
            <person name="Read T.D."/>
            <person name="Tapia R."/>
            <person name="Johnson S."/>
            <person name="Bishop-Lilly K.A."/>
            <person name="Detter C."/>
            <person name="Han C."/>
            <person name="Sozhamannan S."/>
            <person name="Rosenzweig C.N."/>
            <person name="Skowronski E.W."/>
        </authorList>
    </citation>
    <scope>NUCLEOTIDE SEQUENCE [LARGE SCALE GENOMIC DNA]</scope>
    <source>
        <strain evidence="9 10">GYP-17</strain>
    </source>
</reference>
<dbReference type="AlphaFoldDB" id="A0A432WQD6"/>
<evidence type="ECO:0000256" key="1">
    <source>
        <dbReference type="ARBA" id="ARBA00004141"/>
    </source>
</evidence>
<keyword evidence="9" id="KW-0378">Hydrolase</keyword>
<dbReference type="SUPFAM" id="SSF144091">
    <property type="entry name" value="Rhomboid-like"/>
    <property type="match status" value="1"/>
</dbReference>
<evidence type="ECO:0000256" key="4">
    <source>
        <dbReference type="ARBA" id="ARBA00022692"/>
    </source>
</evidence>
<name>A0A432WQD6_9GAMM</name>
<dbReference type="Pfam" id="PF01694">
    <property type="entry name" value="Rhomboid"/>
    <property type="match status" value="1"/>
</dbReference>
<protein>
    <submittedName>
        <fullName evidence="9">Rhomboid family intramembrane serine protease</fullName>
    </submittedName>
</protein>
<evidence type="ECO:0000313" key="10">
    <source>
        <dbReference type="Proteomes" id="UP000288405"/>
    </source>
</evidence>
<dbReference type="InterPro" id="IPR035952">
    <property type="entry name" value="Rhomboid-like_sf"/>
</dbReference>
<gene>
    <name evidence="9" type="ORF">CWE11_02470</name>
</gene>
<dbReference type="EMBL" id="PIPM01000002">
    <property type="protein sequence ID" value="RUO35887.1"/>
    <property type="molecule type" value="Genomic_DNA"/>
</dbReference>
<feature type="transmembrane region" description="Helical" evidence="7">
    <location>
        <begin position="156"/>
        <end position="174"/>
    </location>
</feature>
<dbReference type="InterPro" id="IPR022764">
    <property type="entry name" value="Peptidase_S54_rhomboid_dom"/>
</dbReference>
<keyword evidence="3" id="KW-0997">Cell inner membrane</keyword>
<evidence type="ECO:0000256" key="5">
    <source>
        <dbReference type="ARBA" id="ARBA00022989"/>
    </source>
</evidence>
<keyword evidence="4 7" id="KW-0812">Transmembrane</keyword>
<dbReference type="Gene3D" id="1.20.1540.10">
    <property type="entry name" value="Rhomboid-like"/>
    <property type="match status" value="1"/>
</dbReference>
<keyword evidence="5 7" id="KW-1133">Transmembrane helix</keyword>
<dbReference type="GO" id="GO:0004252">
    <property type="term" value="F:serine-type endopeptidase activity"/>
    <property type="evidence" value="ECO:0007669"/>
    <property type="project" value="InterPro"/>
</dbReference>
<feature type="domain" description="Peptidase S54 rhomboid" evidence="8">
    <location>
        <begin position="117"/>
        <end position="253"/>
    </location>
</feature>
<dbReference type="PANTHER" id="PTHR43066:SF26">
    <property type="entry name" value="RHOMBOID PROTEASE GLPG"/>
    <property type="match status" value="1"/>
</dbReference>
<organism evidence="9 10">
    <name type="scientific">Aliidiomarina sanyensis</name>
    <dbReference type="NCBI Taxonomy" id="1249555"/>
    <lineage>
        <taxon>Bacteria</taxon>
        <taxon>Pseudomonadati</taxon>
        <taxon>Pseudomonadota</taxon>
        <taxon>Gammaproteobacteria</taxon>
        <taxon>Alteromonadales</taxon>
        <taxon>Idiomarinaceae</taxon>
        <taxon>Aliidiomarina</taxon>
    </lineage>
</organism>
<dbReference type="GO" id="GO:0006508">
    <property type="term" value="P:proteolysis"/>
    <property type="evidence" value="ECO:0007669"/>
    <property type="project" value="UniProtKB-KW"/>
</dbReference>
<dbReference type="PANTHER" id="PTHR43066">
    <property type="entry name" value="RHOMBOID-RELATED PROTEIN"/>
    <property type="match status" value="1"/>
</dbReference>
<proteinExistence type="predicted"/>
<evidence type="ECO:0000256" key="2">
    <source>
        <dbReference type="ARBA" id="ARBA00022475"/>
    </source>
</evidence>